<feature type="chain" id="PRO_5034647672" description="C3/C5 convertase" evidence="19">
    <location>
        <begin position="17"/>
        <end position="755"/>
    </location>
</feature>
<keyword evidence="11" id="KW-0378">Hydrolase</keyword>
<dbReference type="PANTHER" id="PTHR46393">
    <property type="entry name" value="SUSHI DOMAIN-CONTAINING PROTEIN"/>
    <property type="match status" value="1"/>
</dbReference>
<evidence type="ECO:0000256" key="7">
    <source>
        <dbReference type="ARBA" id="ARBA00022659"/>
    </source>
</evidence>
<evidence type="ECO:0000256" key="14">
    <source>
        <dbReference type="ARBA" id="ARBA00023157"/>
    </source>
</evidence>
<dbReference type="Gene3D" id="2.10.70.10">
    <property type="entry name" value="Complement Module, domain 1"/>
    <property type="match status" value="3"/>
</dbReference>
<dbReference type="GO" id="GO:0045087">
    <property type="term" value="P:innate immune response"/>
    <property type="evidence" value="ECO:0007669"/>
    <property type="project" value="UniProtKB-KW"/>
</dbReference>
<proteinExistence type="predicted"/>
<dbReference type="Ensembl" id="ENSNMLT00000034317.1">
    <property type="protein sequence ID" value="ENSNMLP00000030779.1"/>
    <property type="gene ID" value="ENSNMLG00000019392.1"/>
</dbReference>
<evidence type="ECO:0000256" key="17">
    <source>
        <dbReference type="PIRSR" id="PIRSR001154-1"/>
    </source>
</evidence>
<dbReference type="SMART" id="SM00327">
    <property type="entry name" value="VWA"/>
    <property type="match status" value="1"/>
</dbReference>
<dbReference type="PANTHER" id="PTHR46393:SF8">
    <property type="entry name" value="COMPLEMENT C2"/>
    <property type="match status" value="1"/>
</dbReference>
<keyword evidence="13" id="KW-0391">Immunity</keyword>
<evidence type="ECO:0000256" key="12">
    <source>
        <dbReference type="ARBA" id="ARBA00022825"/>
    </source>
</evidence>
<dbReference type="PROSITE" id="PS00134">
    <property type="entry name" value="TRYPSIN_HIS"/>
    <property type="match status" value="1"/>
</dbReference>
<keyword evidence="6" id="KW-0399">Innate immunity</keyword>
<feature type="active site" description="Charge relay system" evidence="17">
    <location>
        <position position="567"/>
    </location>
</feature>
<dbReference type="PIRSF" id="PIRSF001154">
    <property type="entry name" value="Compl_C2_B"/>
    <property type="match status" value="1"/>
</dbReference>
<dbReference type="SUPFAM" id="SSF50494">
    <property type="entry name" value="Trypsin-like serine proteases"/>
    <property type="match status" value="1"/>
</dbReference>
<feature type="domain" description="Sushi" evidence="22">
    <location>
        <begin position="21"/>
        <end position="88"/>
    </location>
</feature>
<dbReference type="Gene3D" id="3.40.50.410">
    <property type="entry name" value="von Willebrand factor, type A domain"/>
    <property type="match status" value="1"/>
</dbReference>
<dbReference type="PRINTS" id="PR00722">
    <property type="entry name" value="CHYMOTRYPSIN"/>
</dbReference>
<evidence type="ECO:0000256" key="8">
    <source>
        <dbReference type="ARBA" id="ARBA00022670"/>
    </source>
</evidence>
<feature type="domain" description="Peptidase S1" evidence="21">
    <location>
        <begin position="467"/>
        <end position="745"/>
    </location>
</feature>
<dbReference type="InterPro" id="IPR000436">
    <property type="entry name" value="Sushi_SCR_CCP_dom"/>
</dbReference>
<evidence type="ECO:0000259" key="22">
    <source>
        <dbReference type="PROSITE" id="PS50923"/>
    </source>
</evidence>
<feature type="signal peptide" evidence="19">
    <location>
        <begin position="1"/>
        <end position="16"/>
    </location>
</feature>
<evidence type="ECO:0000256" key="19">
    <source>
        <dbReference type="SAM" id="SignalP"/>
    </source>
</evidence>
<accession>A0A8C6U3U5</accession>
<dbReference type="PROSITE" id="PS50923">
    <property type="entry name" value="SUSHI"/>
    <property type="match status" value="3"/>
</dbReference>
<dbReference type="InterPro" id="IPR035976">
    <property type="entry name" value="Sushi/SCR/CCP_sf"/>
</dbReference>
<name>A0A8C6U3U5_9GOBI</name>
<dbReference type="AlphaFoldDB" id="A0A8C6U3U5"/>
<dbReference type="GO" id="GO:0004252">
    <property type="term" value="F:serine-type endopeptidase activity"/>
    <property type="evidence" value="ECO:0007669"/>
    <property type="project" value="InterPro"/>
</dbReference>
<keyword evidence="5" id="KW-0964">Secreted</keyword>
<dbReference type="SMART" id="SM00032">
    <property type="entry name" value="CCP"/>
    <property type="match status" value="3"/>
</dbReference>
<dbReference type="Pfam" id="PF00084">
    <property type="entry name" value="Sushi"/>
    <property type="match status" value="2"/>
</dbReference>
<dbReference type="InterPro" id="IPR018114">
    <property type="entry name" value="TRYPSIN_HIS"/>
</dbReference>
<comment type="subcellular location">
    <subcellularLocation>
        <location evidence="3">Cell surface</location>
    </subcellularLocation>
    <subcellularLocation>
        <location evidence="4">Secreted</location>
    </subcellularLocation>
</comment>
<evidence type="ECO:0000256" key="13">
    <source>
        <dbReference type="ARBA" id="ARBA00022859"/>
    </source>
</evidence>
<feature type="disulfide bond" evidence="18">
    <location>
        <begin position="119"/>
        <end position="146"/>
    </location>
</feature>
<dbReference type="InterPro" id="IPR001254">
    <property type="entry name" value="Trypsin_dom"/>
</dbReference>
<dbReference type="GO" id="GO:0009986">
    <property type="term" value="C:cell surface"/>
    <property type="evidence" value="ECO:0007669"/>
    <property type="project" value="UniProtKB-SubCell"/>
</dbReference>
<reference evidence="23" key="1">
    <citation type="submission" date="2025-08" db="UniProtKB">
        <authorList>
            <consortium name="Ensembl"/>
        </authorList>
    </citation>
    <scope>IDENTIFICATION</scope>
</reference>
<keyword evidence="24" id="KW-1185">Reference proteome</keyword>
<dbReference type="InterPro" id="IPR009003">
    <property type="entry name" value="Peptidase_S1_PA"/>
</dbReference>
<evidence type="ECO:0000313" key="24">
    <source>
        <dbReference type="Proteomes" id="UP000694523"/>
    </source>
</evidence>
<keyword evidence="7 18" id="KW-0768">Sushi</keyword>
<evidence type="ECO:0000256" key="3">
    <source>
        <dbReference type="ARBA" id="ARBA00004241"/>
    </source>
</evidence>
<evidence type="ECO:0000256" key="16">
    <source>
        <dbReference type="ARBA" id="ARBA00029636"/>
    </source>
</evidence>
<keyword evidence="10" id="KW-0677">Repeat</keyword>
<evidence type="ECO:0000256" key="6">
    <source>
        <dbReference type="ARBA" id="ARBA00022588"/>
    </source>
</evidence>
<evidence type="ECO:0000256" key="4">
    <source>
        <dbReference type="ARBA" id="ARBA00004613"/>
    </source>
</evidence>
<keyword evidence="15" id="KW-0325">Glycoprotein</keyword>
<keyword evidence="14 18" id="KW-1015">Disulfide bond</keyword>
<comment type="cofactor">
    <cofactor evidence="1">
        <name>Mn(2+)</name>
        <dbReference type="ChEBI" id="CHEBI:29035"/>
    </cofactor>
</comment>
<dbReference type="SUPFAM" id="SSF53300">
    <property type="entry name" value="vWA-like"/>
    <property type="match status" value="1"/>
</dbReference>
<dbReference type="InterPro" id="IPR036465">
    <property type="entry name" value="vWFA_dom_sf"/>
</dbReference>
<dbReference type="CDD" id="cd00190">
    <property type="entry name" value="Tryp_SPc"/>
    <property type="match status" value="1"/>
</dbReference>
<comment type="caution">
    <text evidence="18">Lacks conserved residue(s) required for the propagation of feature annotation.</text>
</comment>
<evidence type="ECO:0000256" key="2">
    <source>
        <dbReference type="ARBA" id="ARBA00001946"/>
    </source>
</evidence>
<dbReference type="GO" id="GO:0006508">
    <property type="term" value="P:proteolysis"/>
    <property type="evidence" value="ECO:0007669"/>
    <property type="project" value="UniProtKB-KW"/>
</dbReference>
<dbReference type="CDD" id="cd00033">
    <property type="entry name" value="CCP"/>
    <property type="match status" value="3"/>
</dbReference>
<comment type="cofactor">
    <cofactor evidence="2">
        <name>Mg(2+)</name>
        <dbReference type="ChEBI" id="CHEBI:18420"/>
    </cofactor>
</comment>
<evidence type="ECO:0000256" key="1">
    <source>
        <dbReference type="ARBA" id="ARBA00001936"/>
    </source>
</evidence>
<dbReference type="InterPro" id="IPR011360">
    <property type="entry name" value="Compl_C2_B"/>
</dbReference>
<evidence type="ECO:0000256" key="10">
    <source>
        <dbReference type="ARBA" id="ARBA00022737"/>
    </source>
</evidence>
<feature type="active site" description="Charge relay system" evidence="17">
    <location>
        <position position="516"/>
    </location>
</feature>
<evidence type="ECO:0000259" key="21">
    <source>
        <dbReference type="PROSITE" id="PS50240"/>
    </source>
</evidence>
<evidence type="ECO:0000256" key="15">
    <source>
        <dbReference type="ARBA" id="ARBA00023180"/>
    </source>
</evidence>
<evidence type="ECO:0000256" key="5">
    <source>
        <dbReference type="ARBA" id="ARBA00022525"/>
    </source>
</evidence>
<evidence type="ECO:0000259" key="20">
    <source>
        <dbReference type="PROSITE" id="PS50234"/>
    </source>
</evidence>
<dbReference type="Proteomes" id="UP000694523">
    <property type="component" value="Unplaced"/>
</dbReference>
<dbReference type="GO" id="GO:0070062">
    <property type="term" value="C:extracellular exosome"/>
    <property type="evidence" value="ECO:0007669"/>
    <property type="project" value="TreeGrafter"/>
</dbReference>
<dbReference type="SUPFAM" id="SSF57535">
    <property type="entry name" value="Complement control module/SCR domain"/>
    <property type="match status" value="3"/>
</dbReference>
<sequence>MLILWVILVSVQHVYSDPPLRNCSTTASIHGGHATYSKGGQEGSVLTYHCRSGQYPFPVGLRTCRPNGQWTTMRLSNGRPVTRATCKDLMCPAQLQLDNGHFWPRDQWFRVGSVQTFSCDGGFMLHGSAQRNCTISGEWTGTTPVCQDHADDCDDPGTPPGAQRQRFSGQFLVGDRVTYRCRSGLELLGSAQRECLQNQEWSGSAPRCQSPYMFDSPSAVAAAMAGSLAGVMDVLSPDSIKKHQASHQRTIEVSKGSRLNVFILLDTSGSISEEDFETSRAATISLIRKLETYEVQIMYHVLSFATKVIDIVDILNIHTSGQVDRVIEVLEEFDPKRHGEKTGTNLYAALSCVNEKIAILKMRETHFNETQNIIVIETDGYSNVGNRSSLGMKMIRSTLGYNYTAIDHTHERLLDVYVFGVGLKVKKDELNSLASKKRGEDHLFILKDYNHLGQVFNKIISDKTVTICGVAQEDEHEEGSSSYTLPWHVRLSGNSTLESKCSGSIVSPNWVLTAAHCFGRKGTDEVPQSVTIKHGEGSVMSKRVIMNSKYNVDALKLRNVTEFYDYDVALVELDTPIPLSWKARPICLPCTVPASRAMKNINLTCEQHRKTLIPHTQTSVSFVHNHHTTQERKGTHIRTGNQRAACVEAARPTLSKGTDVSLEEYVPERLICSGGIVNKRDAITCKGDSGGSLFLEKGKRYFQVGVVSWGTHGCHLYSYERPPASARDFHIDVFKIISWLKTYLGKNIEFLQDVN</sequence>
<dbReference type="GO" id="GO:0006956">
    <property type="term" value="P:complement activation"/>
    <property type="evidence" value="ECO:0007669"/>
    <property type="project" value="InterPro"/>
</dbReference>
<evidence type="ECO:0000313" key="23">
    <source>
        <dbReference type="Ensembl" id="ENSNMLP00000030779.1"/>
    </source>
</evidence>
<dbReference type="InterPro" id="IPR002035">
    <property type="entry name" value="VWF_A"/>
</dbReference>
<dbReference type="GO" id="GO:0009617">
    <property type="term" value="P:response to bacterium"/>
    <property type="evidence" value="ECO:0007669"/>
    <property type="project" value="TreeGrafter"/>
</dbReference>
<feature type="domain" description="Sushi" evidence="22">
    <location>
        <begin position="89"/>
        <end position="148"/>
    </location>
</feature>
<dbReference type="PROSITE" id="PS50240">
    <property type="entry name" value="TRYPSIN_DOM"/>
    <property type="match status" value="1"/>
</dbReference>
<dbReference type="Pfam" id="PF00092">
    <property type="entry name" value="VWA"/>
    <property type="match status" value="1"/>
</dbReference>
<evidence type="ECO:0000256" key="11">
    <source>
        <dbReference type="ARBA" id="ARBA00022801"/>
    </source>
</evidence>
<keyword evidence="9 19" id="KW-0732">Signal</keyword>
<dbReference type="InterPro" id="IPR001314">
    <property type="entry name" value="Peptidase_S1A"/>
</dbReference>
<feature type="active site" description="Charge relay system" evidence="17">
    <location>
        <position position="689"/>
    </location>
</feature>
<feature type="disulfide bond" evidence="18">
    <location>
        <begin position="181"/>
        <end position="208"/>
    </location>
</feature>
<dbReference type="Pfam" id="PF00089">
    <property type="entry name" value="Trypsin"/>
    <property type="match status" value="1"/>
</dbReference>
<protein>
    <recommendedName>
        <fullName evidence="16">C3/C5 convertase</fullName>
    </recommendedName>
</protein>
<dbReference type="SMART" id="SM00020">
    <property type="entry name" value="Tryp_SPc"/>
    <property type="match status" value="1"/>
</dbReference>
<keyword evidence="8" id="KW-0645">Protease</keyword>
<organism evidence="23 24">
    <name type="scientific">Neogobius melanostomus</name>
    <name type="common">round goby</name>
    <dbReference type="NCBI Taxonomy" id="47308"/>
    <lineage>
        <taxon>Eukaryota</taxon>
        <taxon>Metazoa</taxon>
        <taxon>Chordata</taxon>
        <taxon>Craniata</taxon>
        <taxon>Vertebrata</taxon>
        <taxon>Euteleostomi</taxon>
        <taxon>Actinopterygii</taxon>
        <taxon>Neopterygii</taxon>
        <taxon>Teleostei</taxon>
        <taxon>Neoteleostei</taxon>
        <taxon>Acanthomorphata</taxon>
        <taxon>Gobiaria</taxon>
        <taxon>Gobiiformes</taxon>
        <taxon>Gobioidei</taxon>
        <taxon>Gobiidae</taxon>
        <taxon>Benthophilinae</taxon>
        <taxon>Neogobiini</taxon>
        <taxon>Neogobius</taxon>
    </lineage>
</organism>
<evidence type="ECO:0000256" key="9">
    <source>
        <dbReference type="ARBA" id="ARBA00022729"/>
    </source>
</evidence>
<evidence type="ECO:0000256" key="18">
    <source>
        <dbReference type="PROSITE-ProRule" id="PRU00302"/>
    </source>
</evidence>
<dbReference type="PROSITE" id="PS50234">
    <property type="entry name" value="VWFA"/>
    <property type="match status" value="1"/>
</dbReference>
<reference evidence="23" key="2">
    <citation type="submission" date="2025-09" db="UniProtKB">
        <authorList>
            <consortium name="Ensembl"/>
        </authorList>
    </citation>
    <scope>IDENTIFICATION</scope>
</reference>
<keyword evidence="12" id="KW-0720">Serine protease</keyword>
<dbReference type="Gene3D" id="2.40.10.10">
    <property type="entry name" value="Trypsin-like serine proteases"/>
    <property type="match status" value="2"/>
</dbReference>
<feature type="domain" description="VWFA" evidence="20">
    <location>
        <begin position="260"/>
        <end position="459"/>
    </location>
</feature>
<feature type="domain" description="Sushi" evidence="22">
    <location>
        <begin position="151"/>
        <end position="210"/>
    </location>
</feature>
<dbReference type="InterPro" id="IPR043504">
    <property type="entry name" value="Peptidase_S1_PA_chymotrypsin"/>
</dbReference>